<keyword evidence="3" id="KW-0378">Hydrolase</keyword>
<name>A0ABU9D591_9PROT</name>
<dbReference type="Proteomes" id="UP001446205">
    <property type="component" value="Unassembled WGS sequence"/>
</dbReference>
<feature type="signal peptide" evidence="1">
    <location>
        <begin position="1"/>
        <end position="22"/>
    </location>
</feature>
<keyword evidence="1" id="KW-0732">Signal</keyword>
<dbReference type="PANTHER" id="PTHR42886:SF29">
    <property type="entry name" value="PUMMELIG, ISOFORM A"/>
    <property type="match status" value="1"/>
</dbReference>
<dbReference type="GO" id="GO:0016787">
    <property type="term" value="F:hydrolase activity"/>
    <property type="evidence" value="ECO:0007669"/>
    <property type="project" value="UniProtKB-KW"/>
</dbReference>
<dbReference type="EMBL" id="JBBPCO010000002">
    <property type="protein sequence ID" value="MEK8088720.1"/>
    <property type="molecule type" value="Genomic_DNA"/>
</dbReference>
<dbReference type="InterPro" id="IPR029058">
    <property type="entry name" value="AB_hydrolase_fold"/>
</dbReference>
<dbReference type="SUPFAM" id="SSF53474">
    <property type="entry name" value="alpha/beta-Hydrolases"/>
    <property type="match status" value="1"/>
</dbReference>
<organism evidence="3 4">
    <name type="scientific">Thermithiobacillus plumbiphilus</name>
    <dbReference type="NCBI Taxonomy" id="1729899"/>
    <lineage>
        <taxon>Bacteria</taxon>
        <taxon>Pseudomonadati</taxon>
        <taxon>Pseudomonadota</taxon>
        <taxon>Acidithiobacillia</taxon>
        <taxon>Acidithiobacillales</taxon>
        <taxon>Thermithiobacillaceae</taxon>
        <taxon>Thermithiobacillus</taxon>
    </lineage>
</organism>
<feature type="chain" id="PRO_5047535784" evidence="1">
    <location>
        <begin position="23"/>
        <end position="302"/>
    </location>
</feature>
<proteinExistence type="predicted"/>
<dbReference type="PANTHER" id="PTHR42886">
    <property type="entry name" value="RE40534P-RELATED"/>
    <property type="match status" value="1"/>
</dbReference>
<evidence type="ECO:0000259" key="2">
    <source>
        <dbReference type="Pfam" id="PF12697"/>
    </source>
</evidence>
<evidence type="ECO:0000313" key="3">
    <source>
        <dbReference type="EMBL" id="MEK8088720.1"/>
    </source>
</evidence>
<dbReference type="Gene3D" id="3.40.50.1820">
    <property type="entry name" value="alpha/beta hydrolase"/>
    <property type="match status" value="1"/>
</dbReference>
<gene>
    <name evidence="3" type="ORF">WOB96_02970</name>
</gene>
<evidence type="ECO:0000256" key="1">
    <source>
        <dbReference type="SAM" id="SignalP"/>
    </source>
</evidence>
<reference evidence="3 4" key="1">
    <citation type="submission" date="2024-04" db="EMBL/GenBank/DDBJ databases">
        <authorList>
            <person name="Abashina T."/>
            <person name="Shaikin A."/>
        </authorList>
    </citation>
    <scope>NUCLEOTIDE SEQUENCE [LARGE SCALE GENOMIC DNA]</scope>
    <source>
        <strain evidence="3 4">AAFK</strain>
    </source>
</reference>
<keyword evidence="4" id="KW-1185">Reference proteome</keyword>
<accession>A0ABU9D591</accession>
<dbReference type="InterPro" id="IPR000073">
    <property type="entry name" value="AB_hydrolase_1"/>
</dbReference>
<comment type="caution">
    <text evidence="3">The sequence shown here is derived from an EMBL/GenBank/DDBJ whole genome shotgun (WGS) entry which is preliminary data.</text>
</comment>
<sequence>MSKIVCWFISCWLLMASGISLAAPVQISFQQGAKSIHLNGDWRVPEGVNPRETGAVLWIHGTKGTLGMQYPVQDQMQRWVKAGVPVLAITLSHGIDDRREPVNCDQPQRGTLELSFDEIAAWFDWLHEKGVKNVVLAGHSQGGQRVLLFAAHHPEPALRGVIAIAPAKGQPKAPAALDKAEKLVRAGQGDTLIRGPAPGCPVAEVAASTLLSYYGPQPDKDIRKAIAAIKVPVLVVAGARDEVVRGLPDYLRPSIGPHLTLRVVETADHFYRDNAAAAELGEIVPEFARDAMGSGHGRAFGE</sequence>
<protein>
    <submittedName>
        <fullName evidence="3">Alpha/beta fold hydrolase</fullName>
    </submittedName>
</protein>
<evidence type="ECO:0000313" key="4">
    <source>
        <dbReference type="Proteomes" id="UP001446205"/>
    </source>
</evidence>
<dbReference type="Pfam" id="PF12697">
    <property type="entry name" value="Abhydrolase_6"/>
    <property type="match status" value="1"/>
</dbReference>
<feature type="domain" description="AB hydrolase-1" evidence="2">
    <location>
        <begin position="74"/>
        <end position="273"/>
    </location>
</feature>
<dbReference type="RefSeq" id="WP_341369786.1">
    <property type="nucleotide sequence ID" value="NZ_JBBPCO010000002.1"/>
</dbReference>